<dbReference type="Proteomes" id="UP000198668">
    <property type="component" value="Unassembled WGS sequence"/>
</dbReference>
<dbReference type="Gene3D" id="3.20.100.30">
    <property type="entry name" value="VTC, catalytic tunnel domain"/>
    <property type="match status" value="1"/>
</dbReference>
<dbReference type="CDD" id="cd07750">
    <property type="entry name" value="PolyPPase_VTC_like"/>
    <property type="match status" value="1"/>
</dbReference>
<organism evidence="2 3">
    <name type="scientific">Pisciglobus halotolerans</name>
    <dbReference type="NCBI Taxonomy" id="745365"/>
    <lineage>
        <taxon>Bacteria</taxon>
        <taxon>Bacillati</taxon>
        <taxon>Bacillota</taxon>
        <taxon>Bacilli</taxon>
        <taxon>Lactobacillales</taxon>
        <taxon>Carnobacteriaceae</taxon>
    </lineage>
</organism>
<evidence type="ECO:0000313" key="3">
    <source>
        <dbReference type="Proteomes" id="UP000198668"/>
    </source>
</evidence>
<dbReference type="InterPro" id="IPR018966">
    <property type="entry name" value="VTC_domain"/>
</dbReference>
<dbReference type="Pfam" id="PF09359">
    <property type="entry name" value="VTC"/>
    <property type="match status" value="1"/>
</dbReference>
<keyword evidence="3" id="KW-1185">Reference proteome</keyword>
<sequence>MVENNLTVFRTELKYLIDLPDRLHLINCLDRLLVPDAYGGYDGYQVRSVYFDSFGNQDYIEKMEKFAFVKRVRLRVYDIHSDIAKFEIKRKKSGRQIKDSLIVTREEANQMLQGNFEVLKNYEGITAELGYDICTTMGYRPVSMVEYKRRVYTHPFFSTRITLDSDLKYCNFDYDLFEENPNYKKVMPLTDTILEVKYARYLFPQLQEVLEHCDLKKCPVSKFASSRELLEAYYY</sequence>
<dbReference type="GO" id="GO:0006799">
    <property type="term" value="P:polyphosphate biosynthetic process"/>
    <property type="evidence" value="ECO:0007669"/>
    <property type="project" value="UniProtKB-ARBA"/>
</dbReference>
<name>A0A1I3B9V4_9LACT</name>
<reference evidence="2 3" key="1">
    <citation type="submission" date="2016-10" db="EMBL/GenBank/DDBJ databases">
        <authorList>
            <person name="de Groot N.N."/>
        </authorList>
    </citation>
    <scope>NUCLEOTIDE SEQUENCE [LARGE SCALE GENOMIC DNA]</scope>
    <source>
        <strain evidence="2 3">DSM 27630</strain>
    </source>
</reference>
<accession>A0A1I3B9V4</accession>
<dbReference type="AlphaFoldDB" id="A0A1I3B9V4"/>
<protein>
    <submittedName>
        <fullName evidence="2">VTC domain-containing protein</fullName>
    </submittedName>
</protein>
<evidence type="ECO:0000313" key="2">
    <source>
        <dbReference type="EMBL" id="SFH58491.1"/>
    </source>
</evidence>
<proteinExistence type="predicted"/>
<dbReference type="RefSeq" id="WP_092091308.1">
    <property type="nucleotide sequence ID" value="NZ_FOQE01000004.1"/>
</dbReference>
<evidence type="ECO:0000259" key="1">
    <source>
        <dbReference type="Pfam" id="PF09359"/>
    </source>
</evidence>
<dbReference type="OrthoDB" id="9784042at2"/>
<gene>
    <name evidence="2" type="ORF">SAMN04489868_104110</name>
</gene>
<dbReference type="EMBL" id="FOQE01000004">
    <property type="protein sequence ID" value="SFH58491.1"/>
    <property type="molecule type" value="Genomic_DNA"/>
</dbReference>
<dbReference type="InterPro" id="IPR042267">
    <property type="entry name" value="VTC_sf"/>
</dbReference>
<feature type="domain" description="VTC" evidence="1">
    <location>
        <begin position="9"/>
        <end position="229"/>
    </location>
</feature>